<evidence type="ECO:0000256" key="5">
    <source>
        <dbReference type="ARBA" id="ARBA00022777"/>
    </source>
</evidence>
<dbReference type="InterPro" id="IPR004358">
    <property type="entry name" value="Sig_transdc_His_kin-like_C"/>
</dbReference>
<dbReference type="InterPro" id="IPR050351">
    <property type="entry name" value="BphY/WalK/GraS-like"/>
</dbReference>
<keyword evidence="4" id="KW-0808">Transferase</keyword>
<dbReference type="Pfam" id="PF08448">
    <property type="entry name" value="PAS_4"/>
    <property type="match status" value="1"/>
</dbReference>
<evidence type="ECO:0000256" key="4">
    <source>
        <dbReference type="ARBA" id="ARBA00022679"/>
    </source>
</evidence>
<sequence length="419" mass="45771">MLPASPPERFAVAAFDALLAHIAIVDADGVIVAVNRAWTAFARSNGGTGNDVGLNYLGICDGAQGADGCDARAIAAGIRAVMAGEQRLYELEYPCHTPTGPRYYVARVTRFEQDGAHYALVAHENITRRKLAELEVMALNAMLERRVEERTAALEATQHDLQRLNTELSARNQELSQFVYVASHDLQEPLRTLGAYADILRHRYQGKQLDERADTYLGHITEQVARARQLVRDVLALATISEEAPREAVDLGETCREVWTALKGSEDAQLMICGPQTVWANPPQMRQLLGNLLGNALKFHGDTPLHVELKAREDGDLIHFVLHDNGIGIAPEYAEKVFGMFQRLHGRTPTGGNGIGLAVCRRIAERHGGRIWMEAGEGGGTAVHFTLPVGGPDDREGQATEVEKTEVEKTGSERGLSSS</sequence>
<dbReference type="EMBL" id="JAPMIV010000007">
    <property type="protein sequence ID" value="MDV6374103.1"/>
    <property type="molecule type" value="Genomic_DNA"/>
</dbReference>
<dbReference type="Pfam" id="PF02518">
    <property type="entry name" value="HATPase_c"/>
    <property type="match status" value="1"/>
</dbReference>
<dbReference type="RefSeq" id="WP_317639420.1">
    <property type="nucleotide sequence ID" value="NZ_JAPMIV010000007.1"/>
</dbReference>
<organism evidence="9 10">
    <name type="scientific">Deinococcus arenicola</name>
    <dbReference type="NCBI Taxonomy" id="2994950"/>
    <lineage>
        <taxon>Bacteria</taxon>
        <taxon>Thermotogati</taxon>
        <taxon>Deinococcota</taxon>
        <taxon>Deinococci</taxon>
        <taxon>Deinococcales</taxon>
        <taxon>Deinococcaceae</taxon>
        <taxon>Deinococcus</taxon>
    </lineage>
</organism>
<keyword evidence="9" id="KW-0547">Nucleotide-binding</keyword>
<keyword evidence="10" id="KW-1185">Reference proteome</keyword>
<dbReference type="Pfam" id="PF00512">
    <property type="entry name" value="HisKA"/>
    <property type="match status" value="1"/>
</dbReference>
<accession>A0ABU4DNU2</accession>
<feature type="domain" description="Histidine kinase" evidence="8">
    <location>
        <begin position="181"/>
        <end position="391"/>
    </location>
</feature>
<dbReference type="InterPro" id="IPR013656">
    <property type="entry name" value="PAS_4"/>
</dbReference>
<proteinExistence type="predicted"/>
<evidence type="ECO:0000313" key="9">
    <source>
        <dbReference type="EMBL" id="MDV6374103.1"/>
    </source>
</evidence>
<name>A0ABU4DNU2_9DEIO</name>
<dbReference type="PROSITE" id="PS50109">
    <property type="entry name" value="HIS_KIN"/>
    <property type="match status" value="1"/>
</dbReference>
<feature type="coiled-coil region" evidence="6">
    <location>
        <begin position="147"/>
        <end position="174"/>
    </location>
</feature>
<dbReference type="GO" id="GO:0005524">
    <property type="term" value="F:ATP binding"/>
    <property type="evidence" value="ECO:0007669"/>
    <property type="project" value="UniProtKB-KW"/>
</dbReference>
<evidence type="ECO:0000256" key="6">
    <source>
        <dbReference type="SAM" id="Coils"/>
    </source>
</evidence>
<dbReference type="Gene3D" id="3.30.565.10">
    <property type="entry name" value="Histidine kinase-like ATPase, C-terminal domain"/>
    <property type="match status" value="1"/>
</dbReference>
<gene>
    <name evidence="9" type="ORF">ORD21_05770</name>
</gene>
<dbReference type="SUPFAM" id="SSF55785">
    <property type="entry name" value="PYP-like sensor domain (PAS domain)"/>
    <property type="match status" value="1"/>
</dbReference>
<dbReference type="Proteomes" id="UP001276150">
    <property type="component" value="Unassembled WGS sequence"/>
</dbReference>
<protein>
    <recommendedName>
        <fullName evidence="2">histidine kinase</fullName>
        <ecNumber evidence="2">2.7.13.3</ecNumber>
    </recommendedName>
</protein>
<dbReference type="PRINTS" id="PR00344">
    <property type="entry name" value="BCTRLSENSOR"/>
</dbReference>
<feature type="region of interest" description="Disordered" evidence="7">
    <location>
        <begin position="388"/>
        <end position="419"/>
    </location>
</feature>
<dbReference type="PANTHER" id="PTHR42878">
    <property type="entry name" value="TWO-COMPONENT HISTIDINE KINASE"/>
    <property type="match status" value="1"/>
</dbReference>
<dbReference type="InterPro" id="IPR003661">
    <property type="entry name" value="HisK_dim/P_dom"/>
</dbReference>
<dbReference type="Gene3D" id="1.10.287.130">
    <property type="match status" value="1"/>
</dbReference>
<evidence type="ECO:0000256" key="7">
    <source>
        <dbReference type="SAM" id="MobiDB-lite"/>
    </source>
</evidence>
<keyword evidence="3" id="KW-0597">Phosphoprotein</keyword>
<evidence type="ECO:0000313" key="10">
    <source>
        <dbReference type="Proteomes" id="UP001276150"/>
    </source>
</evidence>
<dbReference type="InterPro" id="IPR036890">
    <property type="entry name" value="HATPase_C_sf"/>
</dbReference>
<evidence type="ECO:0000259" key="8">
    <source>
        <dbReference type="PROSITE" id="PS50109"/>
    </source>
</evidence>
<dbReference type="InterPro" id="IPR003594">
    <property type="entry name" value="HATPase_dom"/>
</dbReference>
<dbReference type="SUPFAM" id="SSF55874">
    <property type="entry name" value="ATPase domain of HSP90 chaperone/DNA topoisomerase II/histidine kinase"/>
    <property type="match status" value="1"/>
</dbReference>
<dbReference type="InterPro" id="IPR005467">
    <property type="entry name" value="His_kinase_dom"/>
</dbReference>
<comment type="caution">
    <text evidence="9">The sequence shown here is derived from an EMBL/GenBank/DDBJ whole genome shotgun (WGS) entry which is preliminary data.</text>
</comment>
<dbReference type="CDD" id="cd00082">
    <property type="entry name" value="HisKA"/>
    <property type="match status" value="1"/>
</dbReference>
<dbReference type="SMART" id="SM00388">
    <property type="entry name" value="HisKA"/>
    <property type="match status" value="1"/>
</dbReference>
<keyword evidence="9" id="KW-0067">ATP-binding</keyword>
<keyword evidence="6" id="KW-0175">Coiled coil</keyword>
<dbReference type="InterPro" id="IPR036097">
    <property type="entry name" value="HisK_dim/P_sf"/>
</dbReference>
<dbReference type="Gene3D" id="3.30.450.20">
    <property type="entry name" value="PAS domain"/>
    <property type="match status" value="1"/>
</dbReference>
<evidence type="ECO:0000256" key="2">
    <source>
        <dbReference type="ARBA" id="ARBA00012438"/>
    </source>
</evidence>
<comment type="catalytic activity">
    <reaction evidence="1">
        <text>ATP + protein L-histidine = ADP + protein N-phospho-L-histidine.</text>
        <dbReference type="EC" id="2.7.13.3"/>
    </reaction>
</comment>
<evidence type="ECO:0000256" key="3">
    <source>
        <dbReference type="ARBA" id="ARBA00022553"/>
    </source>
</evidence>
<evidence type="ECO:0000256" key="1">
    <source>
        <dbReference type="ARBA" id="ARBA00000085"/>
    </source>
</evidence>
<reference evidence="9 10" key="1">
    <citation type="submission" date="2022-11" db="EMBL/GenBank/DDBJ databases">
        <title>Deinococcus ZS9-10, Low Temperature and Draught-tolerating, UV-resistant Bacteria from Continental Antarctica.</title>
        <authorList>
            <person name="Cheng L."/>
        </authorList>
    </citation>
    <scope>NUCLEOTIDE SEQUENCE [LARGE SCALE GENOMIC DNA]</scope>
    <source>
        <strain evidence="9 10">ZS9-10</strain>
    </source>
</reference>
<dbReference type="EC" id="2.7.13.3" evidence="2"/>
<dbReference type="SMART" id="SM00387">
    <property type="entry name" value="HATPase_c"/>
    <property type="match status" value="1"/>
</dbReference>
<feature type="compositionally biased region" description="Basic and acidic residues" evidence="7">
    <location>
        <begin position="392"/>
        <end position="412"/>
    </location>
</feature>
<dbReference type="SUPFAM" id="SSF47384">
    <property type="entry name" value="Homodimeric domain of signal transducing histidine kinase"/>
    <property type="match status" value="1"/>
</dbReference>
<dbReference type="InterPro" id="IPR035965">
    <property type="entry name" value="PAS-like_dom_sf"/>
</dbReference>
<keyword evidence="5" id="KW-0418">Kinase</keyword>
<dbReference type="PANTHER" id="PTHR42878:SF15">
    <property type="entry name" value="BACTERIOPHYTOCHROME"/>
    <property type="match status" value="1"/>
</dbReference>